<feature type="compositionally biased region" description="Acidic residues" evidence="1">
    <location>
        <begin position="114"/>
        <end position="140"/>
    </location>
</feature>
<dbReference type="Proteomes" id="UP000001861">
    <property type="component" value="Unassembled WGS sequence"/>
</dbReference>
<dbReference type="KEGG" id="cci:CC1G_00398"/>
<evidence type="ECO:0000256" key="1">
    <source>
        <dbReference type="SAM" id="MobiDB-lite"/>
    </source>
</evidence>
<dbReference type="OMA" id="RTRIMPK"/>
<keyword evidence="3" id="KW-1185">Reference proteome</keyword>
<dbReference type="PANTHER" id="PTHR40635:SF1">
    <property type="match status" value="1"/>
</dbReference>
<dbReference type="RefSeq" id="XP_001837262.2">
    <property type="nucleotide sequence ID" value="XM_001837210.2"/>
</dbReference>
<dbReference type="GeneID" id="6013819"/>
<protein>
    <submittedName>
        <fullName evidence="2">Uncharacterized protein</fullName>
    </submittedName>
</protein>
<proteinExistence type="predicted"/>
<gene>
    <name evidence="2" type="ORF">CC1G_00398</name>
</gene>
<accession>A8NXT5</accession>
<dbReference type="AlphaFoldDB" id="A8NXT5"/>
<dbReference type="VEuPathDB" id="FungiDB:CC1G_00398"/>
<organism evidence="2 3">
    <name type="scientific">Coprinopsis cinerea (strain Okayama-7 / 130 / ATCC MYA-4618 / FGSC 9003)</name>
    <name type="common">Inky cap fungus</name>
    <name type="synonym">Hormographiella aspergillata</name>
    <dbReference type="NCBI Taxonomy" id="240176"/>
    <lineage>
        <taxon>Eukaryota</taxon>
        <taxon>Fungi</taxon>
        <taxon>Dikarya</taxon>
        <taxon>Basidiomycota</taxon>
        <taxon>Agaricomycotina</taxon>
        <taxon>Agaricomycetes</taxon>
        <taxon>Agaricomycetidae</taxon>
        <taxon>Agaricales</taxon>
        <taxon>Agaricineae</taxon>
        <taxon>Psathyrellaceae</taxon>
        <taxon>Coprinopsis</taxon>
    </lineage>
</organism>
<dbReference type="HOGENOM" id="CLU_051060_0_0_1"/>
<name>A8NXT5_COPC7</name>
<dbReference type="InParanoid" id="A8NXT5"/>
<comment type="caution">
    <text evidence="2">The sequence shown here is derived from an EMBL/GenBank/DDBJ whole genome shotgun (WGS) entry which is preliminary data.</text>
</comment>
<feature type="region of interest" description="Disordered" evidence="1">
    <location>
        <begin position="245"/>
        <end position="286"/>
    </location>
</feature>
<dbReference type="OrthoDB" id="5374757at2759"/>
<dbReference type="EMBL" id="AACS02000005">
    <property type="protein sequence ID" value="EAU84879.2"/>
    <property type="molecule type" value="Genomic_DNA"/>
</dbReference>
<reference evidence="2 3" key="1">
    <citation type="journal article" date="2010" name="Proc. Natl. Acad. Sci. U.S.A.">
        <title>Insights into evolution of multicellular fungi from the assembled chromosomes of the mushroom Coprinopsis cinerea (Coprinus cinereus).</title>
        <authorList>
            <person name="Stajich J.E."/>
            <person name="Wilke S.K."/>
            <person name="Ahren D."/>
            <person name="Au C.H."/>
            <person name="Birren B.W."/>
            <person name="Borodovsky M."/>
            <person name="Burns C."/>
            <person name="Canback B."/>
            <person name="Casselton L.A."/>
            <person name="Cheng C.K."/>
            <person name="Deng J."/>
            <person name="Dietrich F.S."/>
            <person name="Fargo D.C."/>
            <person name="Farman M.L."/>
            <person name="Gathman A.C."/>
            <person name="Goldberg J."/>
            <person name="Guigo R."/>
            <person name="Hoegger P.J."/>
            <person name="Hooker J.B."/>
            <person name="Huggins A."/>
            <person name="James T.Y."/>
            <person name="Kamada T."/>
            <person name="Kilaru S."/>
            <person name="Kodira C."/>
            <person name="Kues U."/>
            <person name="Kupfer D."/>
            <person name="Kwan H.S."/>
            <person name="Lomsadze A."/>
            <person name="Li W."/>
            <person name="Lilly W.W."/>
            <person name="Ma L.J."/>
            <person name="Mackey A.J."/>
            <person name="Manning G."/>
            <person name="Martin F."/>
            <person name="Muraguchi H."/>
            <person name="Natvig D.O."/>
            <person name="Palmerini H."/>
            <person name="Ramesh M.A."/>
            <person name="Rehmeyer C.J."/>
            <person name="Roe B.A."/>
            <person name="Shenoy N."/>
            <person name="Stanke M."/>
            <person name="Ter-Hovhannisyan V."/>
            <person name="Tunlid A."/>
            <person name="Velagapudi R."/>
            <person name="Vision T.J."/>
            <person name="Zeng Q."/>
            <person name="Zolan M.E."/>
            <person name="Pukkila P.J."/>
        </authorList>
    </citation>
    <scope>NUCLEOTIDE SEQUENCE [LARGE SCALE GENOMIC DNA]</scope>
    <source>
        <strain evidence="3">Okayama-7 / 130 / ATCC MYA-4618 / FGSC 9003</strain>
    </source>
</reference>
<sequence>MSDRVLQYVIADLRPLILPKLKAEADIQIRGSSSGKKSSVETHRGDSYQFCYFFRPIEPLSLVLKHRRYVATPAPPKREISATRAAGKRKVSSAKETSTRKRQRKDQGHNSGDAMDEDDPIEISESDDDMYAPNEDDSDDSMGGIPEFNQSAFNVDEEEEKPKPQLRLTYQGFNISGHCLCVVVEPWPPVKGGKGKVTGQVAALAEQSRLSVPPQPVRQSRGETPLFLPEEEENDVRALVDSPNLYAFDDDSDSDPSGDMMSFSQALNNAGDSRPGAVGDDDEMEGAVLFADADEIKEL</sequence>
<feature type="region of interest" description="Disordered" evidence="1">
    <location>
        <begin position="75"/>
        <end position="148"/>
    </location>
</feature>
<dbReference type="eggNOG" id="ENOG502S978">
    <property type="taxonomic scope" value="Eukaryota"/>
</dbReference>
<evidence type="ECO:0000313" key="2">
    <source>
        <dbReference type="EMBL" id="EAU84879.2"/>
    </source>
</evidence>
<evidence type="ECO:0000313" key="3">
    <source>
        <dbReference type="Proteomes" id="UP000001861"/>
    </source>
</evidence>
<dbReference type="PANTHER" id="PTHR40635">
    <property type="match status" value="1"/>
</dbReference>